<organism evidence="3 4">
    <name type="scientific">Marinobacter qingdaonensis</name>
    <dbReference type="NCBI Taxonomy" id="3108486"/>
    <lineage>
        <taxon>Bacteria</taxon>
        <taxon>Pseudomonadati</taxon>
        <taxon>Pseudomonadota</taxon>
        <taxon>Gammaproteobacteria</taxon>
        <taxon>Pseudomonadales</taxon>
        <taxon>Marinobacteraceae</taxon>
        <taxon>Marinobacter</taxon>
    </lineage>
</organism>
<dbReference type="Proteomes" id="UP001305746">
    <property type="component" value="Unassembled WGS sequence"/>
</dbReference>
<evidence type="ECO:0000313" key="3">
    <source>
        <dbReference type="EMBL" id="MEA1079327.1"/>
    </source>
</evidence>
<comment type="caution">
    <text evidence="3">The sequence shown here is derived from an EMBL/GenBank/DDBJ whole genome shotgun (WGS) entry which is preliminary data.</text>
</comment>
<keyword evidence="1" id="KW-0812">Transmembrane</keyword>
<accession>A0ABU5NUD8</accession>
<evidence type="ECO:0000313" key="4">
    <source>
        <dbReference type="Proteomes" id="UP001305746"/>
    </source>
</evidence>
<sequence>MSGIRKHLKNVSFVMALLLALGSVWSSTATAAMVGTGEMVYDQTVQLDRQQLMDMLDTQAVQDKLADMGVSEDQVRDRIQNLTPQELADFEQTLAEAPAGQDVVGIIVLFLLVFIITDMLCATNIFPFINCIR</sequence>
<feature type="chain" id="PRO_5046866193" evidence="2">
    <location>
        <begin position="32"/>
        <end position="133"/>
    </location>
</feature>
<keyword evidence="2" id="KW-0732">Signal</keyword>
<keyword evidence="1" id="KW-1133">Transmembrane helix</keyword>
<name>A0ABU5NUD8_9GAMM</name>
<dbReference type="RefSeq" id="WP_322853853.1">
    <property type="nucleotide sequence ID" value="NZ_JAYDCJ010000001.1"/>
</dbReference>
<dbReference type="PIRSF" id="PIRSF029543">
    <property type="entry name" value="UCP029543"/>
    <property type="match status" value="1"/>
</dbReference>
<feature type="transmembrane region" description="Helical" evidence="1">
    <location>
        <begin position="103"/>
        <end position="129"/>
    </location>
</feature>
<feature type="signal peptide" evidence="2">
    <location>
        <begin position="1"/>
        <end position="31"/>
    </location>
</feature>
<keyword evidence="4" id="KW-1185">Reference proteome</keyword>
<dbReference type="NCBIfam" id="NF033919">
    <property type="entry name" value="PA2779_fam"/>
    <property type="match status" value="1"/>
</dbReference>
<evidence type="ECO:0000256" key="1">
    <source>
        <dbReference type="SAM" id="Phobius"/>
    </source>
</evidence>
<gene>
    <name evidence="3" type="ORF">U5822_01515</name>
</gene>
<proteinExistence type="predicted"/>
<dbReference type="Pfam" id="PF20332">
    <property type="entry name" value="DUF6627"/>
    <property type="match status" value="1"/>
</dbReference>
<reference evidence="3 4" key="1">
    <citation type="submission" date="2023-12" db="EMBL/GenBank/DDBJ databases">
        <title>Marinobacter qingdaonensis sp. nov., isolated from the intertidal sediment of Qingdao, PR China.</title>
        <authorList>
            <person name="Li Y."/>
        </authorList>
    </citation>
    <scope>NUCLEOTIDE SEQUENCE [LARGE SCALE GENOMIC DNA]</scope>
    <source>
        <strain evidence="3 4">ASW11-75</strain>
    </source>
</reference>
<dbReference type="InterPro" id="IPR046735">
    <property type="entry name" value="PA2779-like"/>
</dbReference>
<protein>
    <submittedName>
        <fullName evidence="3">PA2779 family protein</fullName>
    </submittedName>
</protein>
<keyword evidence="1" id="KW-0472">Membrane</keyword>
<dbReference type="EMBL" id="JAYDCJ010000001">
    <property type="protein sequence ID" value="MEA1079327.1"/>
    <property type="molecule type" value="Genomic_DNA"/>
</dbReference>
<dbReference type="InterPro" id="IPR016924">
    <property type="entry name" value="UCP029543"/>
</dbReference>
<evidence type="ECO:0000256" key="2">
    <source>
        <dbReference type="SAM" id="SignalP"/>
    </source>
</evidence>